<gene>
    <name evidence="6" type="ORF">PTSG_03949</name>
</gene>
<dbReference type="STRING" id="946362.F2U7C4"/>
<evidence type="ECO:0000313" key="7">
    <source>
        <dbReference type="Proteomes" id="UP000007799"/>
    </source>
</evidence>
<evidence type="ECO:0000256" key="3">
    <source>
        <dbReference type="RuleBase" id="RU003616"/>
    </source>
</evidence>
<dbReference type="OMA" id="TGRFERC"/>
<evidence type="ECO:0000256" key="4">
    <source>
        <dbReference type="SAM" id="MobiDB-lite"/>
    </source>
</evidence>
<dbReference type="RefSeq" id="XP_004994845.1">
    <property type="nucleotide sequence ID" value="XM_004994788.1"/>
</dbReference>
<dbReference type="PANTHER" id="PTHR11527">
    <property type="entry name" value="HEAT-SHOCK PROTEIN 20 FAMILY MEMBER"/>
    <property type="match status" value="1"/>
</dbReference>
<dbReference type="EMBL" id="GL832963">
    <property type="protein sequence ID" value="EGD83341.1"/>
    <property type="molecule type" value="Genomic_DNA"/>
</dbReference>
<sequence>MSLSLYRDPFFDSWDLLPFRRAQEEQQRWNMLGSCDIVESKDAHIFTMDTPGMSKDDVKIDVENDVLTVSGERKSKQEQKDDKVHRVERHYGSFQRSFRLPEGVDASKVKAKFDNGQLRIEVPKPPQSAKKAKTQVAITD</sequence>
<dbReference type="InterPro" id="IPR002068">
    <property type="entry name" value="A-crystallin/Hsp20_dom"/>
</dbReference>
<feature type="region of interest" description="Disordered" evidence="4">
    <location>
        <begin position="121"/>
        <end position="140"/>
    </location>
</feature>
<dbReference type="KEGG" id="sre:PTSG_03949"/>
<dbReference type="InterPro" id="IPR008978">
    <property type="entry name" value="HSP20-like_chaperone"/>
</dbReference>
<feature type="domain" description="SHSP" evidence="5">
    <location>
        <begin position="26"/>
        <end position="139"/>
    </location>
</feature>
<dbReference type="SUPFAM" id="SSF49764">
    <property type="entry name" value="HSP20-like chaperones"/>
    <property type="match status" value="1"/>
</dbReference>
<name>F2U7C4_SALR5</name>
<dbReference type="Pfam" id="PF00011">
    <property type="entry name" value="HSP20"/>
    <property type="match status" value="1"/>
</dbReference>
<evidence type="ECO:0000259" key="5">
    <source>
        <dbReference type="PROSITE" id="PS01031"/>
    </source>
</evidence>
<dbReference type="CDD" id="cd06464">
    <property type="entry name" value="ACD_sHsps-like"/>
    <property type="match status" value="1"/>
</dbReference>
<reference evidence="6" key="1">
    <citation type="submission" date="2009-08" db="EMBL/GenBank/DDBJ databases">
        <title>Annotation of Salpingoeca rosetta.</title>
        <authorList>
            <consortium name="The Broad Institute Genome Sequencing Platform"/>
            <person name="Russ C."/>
            <person name="Cuomo C."/>
            <person name="Burger G."/>
            <person name="Gray M.W."/>
            <person name="Holland P.W.H."/>
            <person name="King N."/>
            <person name="Lang F.B.F."/>
            <person name="Roger A.J."/>
            <person name="Ruiz-Trillo I."/>
            <person name="Young S.K."/>
            <person name="Zeng Q."/>
            <person name="Gargeya S."/>
            <person name="Alvarado L."/>
            <person name="Berlin A."/>
            <person name="Chapman S.B."/>
            <person name="Chen Z."/>
            <person name="Freedman E."/>
            <person name="Gellesch M."/>
            <person name="Goldberg J."/>
            <person name="Griggs A."/>
            <person name="Gujja S."/>
            <person name="Heilman E."/>
            <person name="Heiman D."/>
            <person name="Howarth C."/>
            <person name="Mehta T."/>
            <person name="Neiman D."/>
            <person name="Pearson M."/>
            <person name="Roberts A."/>
            <person name="Saif S."/>
            <person name="Shea T."/>
            <person name="Shenoy N."/>
            <person name="Sisk P."/>
            <person name="Stolte C."/>
            <person name="Sykes S."/>
            <person name="White J."/>
            <person name="Yandava C."/>
            <person name="Haas B."/>
            <person name="Nusbaum C."/>
            <person name="Birren B."/>
        </authorList>
    </citation>
    <scope>NUCLEOTIDE SEQUENCE [LARGE SCALE GENOMIC DNA]</scope>
    <source>
        <strain evidence="6">ATCC 50818</strain>
    </source>
</reference>
<organism evidence="7">
    <name type="scientific">Salpingoeca rosetta (strain ATCC 50818 / BSB-021)</name>
    <dbReference type="NCBI Taxonomy" id="946362"/>
    <lineage>
        <taxon>Eukaryota</taxon>
        <taxon>Choanoflagellata</taxon>
        <taxon>Craspedida</taxon>
        <taxon>Salpingoecidae</taxon>
        <taxon>Salpingoeca</taxon>
    </lineage>
</organism>
<dbReference type="Gene3D" id="2.60.40.790">
    <property type="match status" value="1"/>
</dbReference>
<dbReference type="InParanoid" id="F2U7C4"/>
<dbReference type="eggNOG" id="KOG0710">
    <property type="taxonomic scope" value="Eukaryota"/>
</dbReference>
<dbReference type="Proteomes" id="UP000007799">
    <property type="component" value="Unassembled WGS sequence"/>
</dbReference>
<proteinExistence type="inferred from homology"/>
<dbReference type="AlphaFoldDB" id="F2U7C4"/>
<accession>F2U7C4</accession>
<keyword evidence="1 6" id="KW-0346">Stress response</keyword>
<comment type="similarity">
    <text evidence="2 3">Belongs to the small heat shock protein (HSP20) family.</text>
</comment>
<dbReference type="InterPro" id="IPR031107">
    <property type="entry name" value="Small_HSP"/>
</dbReference>
<evidence type="ECO:0000313" key="6">
    <source>
        <dbReference type="EMBL" id="EGD83341.1"/>
    </source>
</evidence>
<dbReference type="GeneID" id="16075425"/>
<dbReference type="PROSITE" id="PS01031">
    <property type="entry name" value="SHSP"/>
    <property type="match status" value="1"/>
</dbReference>
<evidence type="ECO:0000256" key="1">
    <source>
        <dbReference type="ARBA" id="ARBA00023016"/>
    </source>
</evidence>
<protein>
    <submittedName>
        <fullName evidence="6">Low-molecular-weight heat shock protein</fullName>
    </submittedName>
</protein>
<dbReference type="OrthoDB" id="5511210at2759"/>
<evidence type="ECO:0000256" key="2">
    <source>
        <dbReference type="PROSITE-ProRule" id="PRU00285"/>
    </source>
</evidence>
<keyword evidence="7" id="KW-1185">Reference proteome</keyword>